<dbReference type="EMBL" id="CP024847">
    <property type="protein sequence ID" value="AUR52777.1"/>
    <property type="molecule type" value="Genomic_DNA"/>
</dbReference>
<dbReference type="InterPro" id="IPR015943">
    <property type="entry name" value="WD40/YVTN_repeat-like_dom_sf"/>
</dbReference>
<proteinExistence type="predicted"/>
<gene>
    <name evidence="2" type="ORF">CUN60_10900</name>
</gene>
<evidence type="ECO:0000256" key="1">
    <source>
        <dbReference type="SAM" id="SignalP"/>
    </source>
</evidence>
<protein>
    <submittedName>
        <fullName evidence="2">Uncharacterized protein</fullName>
    </submittedName>
</protein>
<dbReference type="AlphaFoldDB" id="A0A2I7N8J1"/>
<feature type="chain" id="PRO_5014404860" evidence="1">
    <location>
        <begin position="21"/>
        <end position="348"/>
    </location>
</feature>
<reference evidence="3" key="1">
    <citation type="submission" date="2017-11" db="EMBL/GenBank/DDBJ databases">
        <authorList>
            <person name="Chan K.G."/>
            <person name="Lee L.S."/>
        </authorList>
    </citation>
    <scope>NUCLEOTIDE SEQUENCE [LARGE SCALE GENOMIC DNA]</scope>
    <source>
        <strain evidence="3">DSM 100970</strain>
    </source>
</reference>
<dbReference type="RefSeq" id="WP_102952065.1">
    <property type="nucleotide sequence ID" value="NZ_CP024847.1"/>
</dbReference>
<dbReference type="InterPro" id="IPR011044">
    <property type="entry name" value="Quino_amine_DH_bsu"/>
</dbReference>
<dbReference type="SUPFAM" id="SSF50969">
    <property type="entry name" value="YVTN repeat-like/Quinoprotein amine dehydrogenase"/>
    <property type="match status" value="1"/>
</dbReference>
<organism evidence="2 3">
    <name type="scientific">Aquella oligotrophica</name>
    <dbReference type="NCBI Taxonomy" id="2067065"/>
    <lineage>
        <taxon>Bacteria</taxon>
        <taxon>Pseudomonadati</taxon>
        <taxon>Pseudomonadota</taxon>
        <taxon>Betaproteobacteria</taxon>
        <taxon>Neisseriales</taxon>
        <taxon>Neisseriaceae</taxon>
        <taxon>Aquella</taxon>
    </lineage>
</organism>
<keyword evidence="3" id="KW-1185">Reference proteome</keyword>
<sequence length="348" mass="37324">MRTNQKNSMLLLLCSLGLLACNGGGSSGSSPNYTGSVYMILGNNSIQKCPVGGNQVNFNNCQTINGNGLFESPTAIAFDNAGNYAYITNQNNSVTECAVDSNGMLNSCIQLGNNQNWFSSPSSILIQNNLAYVANQNGTIAQCNIESNGQFSSCNNFVTIVSFSSITANGNQLYGLTSPILTSLYTCDLNNLSGCTQVSFESSSPGMLIGSPFQIYYNNQQNLLYGAYSNSIVSLGLLGGGIYGCTFSNSNSVSSCSNSYLLGGFIGALPTSASIYTLTTDNVNNGYFIDYYENYNIITQEVQQKGTFLNACNIGNDGSFNNCTMYQLNSDNLYFNTNGNLYIAYLNR</sequence>
<dbReference type="Proteomes" id="UP000236655">
    <property type="component" value="Chromosome"/>
</dbReference>
<evidence type="ECO:0000313" key="2">
    <source>
        <dbReference type="EMBL" id="AUR52777.1"/>
    </source>
</evidence>
<evidence type="ECO:0000313" key="3">
    <source>
        <dbReference type="Proteomes" id="UP000236655"/>
    </source>
</evidence>
<keyword evidence="1" id="KW-0732">Signal</keyword>
<accession>A0A2I7N8J1</accession>
<name>A0A2I7N8J1_9NEIS</name>
<dbReference type="Gene3D" id="2.130.10.10">
    <property type="entry name" value="YVTN repeat-like/Quinoprotein amine dehydrogenase"/>
    <property type="match status" value="1"/>
</dbReference>
<dbReference type="PROSITE" id="PS51257">
    <property type="entry name" value="PROKAR_LIPOPROTEIN"/>
    <property type="match status" value="1"/>
</dbReference>
<feature type="signal peptide" evidence="1">
    <location>
        <begin position="1"/>
        <end position="20"/>
    </location>
</feature>
<dbReference type="KEGG" id="nba:CUN60_10900"/>